<keyword evidence="2" id="KW-1185">Reference proteome</keyword>
<proteinExistence type="predicted"/>
<evidence type="ECO:0000313" key="1">
    <source>
        <dbReference type="EMBL" id="GEN46542.1"/>
    </source>
</evidence>
<dbReference type="RefSeq" id="WP_017185835.1">
    <property type="nucleotide sequence ID" value="NZ_BJYA01000015.1"/>
</dbReference>
<name>A0A511WB48_9BACI</name>
<dbReference type="AlphaFoldDB" id="A0A511WB48"/>
<dbReference type="EMBL" id="BJYA01000015">
    <property type="protein sequence ID" value="GEN46542.1"/>
    <property type="molecule type" value="Genomic_DNA"/>
</dbReference>
<gene>
    <name evidence="1" type="ORF">AHA02nite_23180</name>
</gene>
<organism evidence="1 2">
    <name type="scientific">Alkalibacillus haloalkaliphilus</name>
    <dbReference type="NCBI Taxonomy" id="94136"/>
    <lineage>
        <taxon>Bacteria</taxon>
        <taxon>Bacillati</taxon>
        <taxon>Bacillota</taxon>
        <taxon>Bacilli</taxon>
        <taxon>Bacillales</taxon>
        <taxon>Bacillaceae</taxon>
        <taxon>Alkalibacillus</taxon>
    </lineage>
</organism>
<evidence type="ECO:0000313" key="2">
    <source>
        <dbReference type="Proteomes" id="UP000321440"/>
    </source>
</evidence>
<sequence>MNSYLDVQKLLKRFGSFVYLGDRESDIMLMEEEIRELYQNNLISSEEFKQAVLILRSEKKS</sequence>
<dbReference type="InterPro" id="IPR009256">
    <property type="entry name" value="YqgQ-like"/>
</dbReference>
<dbReference type="OrthoDB" id="2361671at2"/>
<dbReference type="Gene3D" id="1.10.287.760">
    <property type="entry name" value="YqgQ-like"/>
    <property type="match status" value="1"/>
</dbReference>
<dbReference type="InterPro" id="IPR023164">
    <property type="entry name" value="YqgQ-like_sf"/>
</dbReference>
<accession>A0A511WB48</accession>
<reference evidence="1 2" key="1">
    <citation type="submission" date="2019-07" db="EMBL/GenBank/DDBJ databases">
        <title>Whole genome shotgun sequence of Alkalibacillus haloalkaliphilus NBRC 103110.</title>
        <authorList>
            <person name="Hosoyama A."/>
            <person name="Uohara A."/>
            <person name="Ohji S."/>
            <person name="Ichikawa N."/>
        </authorList>
    </citation>
    <scope>NUCLEOTIDE SEQUENCE [LARGE SCALE GENOMIC DNA]</scope>
    <source>
        <strain evidence="1 2">NBRC 103110</strain>
    </source>
</reference>
<comment type="caution">
    <text evidence="1">The sequence shown here is derived from an EMBL/GenBank/DDBJ whole genome shotgun (WGS) entry which is preliminary data.</text>
</comment>
<dbReference type="Proteomes" id="UP000321440">
    <property type="component" value="Unassembled WGS sequence"/>
</dbReference>
<dbReference type="Pfam" id="PF06014">
    <property type="entry name" value="YqgQ-like"/>
    <property type="match status" value="1"/>
</dbReference>
<dbReference type="SUPFAM" id="SSF158379">
    <property type="entry name" value="YqgQ-like"/>
    <property type="match status" value="1"/>
</dbReference>
<evidence type="ECO:0008006" key="3">
    <source>
        <dbReference type="Google" id="ProtNLM"/>
    </source>
</evidence>
<protein>
    <recommendedName>
        <fullName evidence="3">Cytosolic protein</fullName>
    </recommendedName>
</protein>